<proteinExistence type="predicted"/>
<dbReference type="EMBL" id="JBIACK010000004">
    <property type="protein sequence ID" value="MFE8701134.1"/>
    <property type="molecule type" value="Genomic_DNA"/>
</dbReference>
<sequence length="234" mass="27476">MKARLHSDFVDFYDHHFDSEGPIFKRMTRSGLTRPEMFFWLQGMGFRTPPFGRVKDVVNRFTKKEYVVYTDIEAHQGEGKLRLPHESAVRCHPDEFASLYIEPPFHPKRKAYVAVHYRCLKIGDSFYWMEYLQTRERFVEWRSNVGEVEITLLHSDTHAYKQYRSEFHSIENLLHYTNIPLLAIDLIPHPKRRGLLFAIDMNISPQIKGTGLEGILEPSFIVKAIKESFGKQIG</sequence>
<dbReference type="Proteomes" id="UP001601059">
    <property type="component" value="Unassembled WGS sequence"/>
</dbReference>
<evidence type="ECO:0000313" key="1">
    <source>
        <dbReference type="EMBL" id="MFE8701134.1"/>
    </source>
</evidence>
<evidence type="ECO:0008006" key="3">
    <source>
        <dbReference type="Google" id="ProtNLM"/>
    </source>
</evidence>
<comment type="caution">
    <text evidence="1">The sequence shown here is derived from an EMBL/GenBank/DDBJ whole genome shotgun (WGS) entry which is preliminary data.</text>
</comment>
<keyword evidence="2" id="KW-1185">Reference proteome</keyword>
<protein>
    <recommendedName>
        <fullName evidence="3">ATP-grasp domain-containing protein</fullName>
    </recommendedName>
</protein>
<evidence type="ECO:0000313" key="2">
    <source>
        <dbReference type="Proteomes" id="UP001601059"/>
    </source>
</evidence>
<name>A0ABW6KAD7_9BACI</name>
<accession>A0ABW6KAD7</accession>
<organism evidence="1 2">
    <name type="scientific">Cytobacillus spartinae</name>
    <dbReference type="NCBI Taxonomy" id="3299023"/>
    <lineage>
        <taxon>Bacteria</taxon>
        <taxon>Bacillati</taxon>
        <taxon>Bacillota</taxon>
        <taxon>Bacilli</taxon>
        <taxon>Bacillales</taxon>
        <taxon>Bacillaceae</taxon>
        <taxon>Cytobacillus</taxon>
    </lineage>
</organism>
<gene>
    <name evidence="1" type="ORF">ACFYKX_11065</name>
</gene>
<reference evidence="1 2" key="1">
    <citation type="submission" date="2024-08" db="EMBL/GenBank/DDBJ databases">
        <title>Two novel Cytobacillus novel species.</title>
        <authorList>
            <person name="Liu G."/>
        </authorList>
    </citation>
    <scope>NUCLEOTIDE SEQUENCE [LARGE SCALE GENOMIC DNA]</scope>
    <source>
        <strain evidence="1 2">FJAT-54145</strain>
    </source>
</reference>